<dbReference type="AlphaFoldDB" id="A0A1G6WE70"/>
<dbReference type="EMBL" id="FNAB01000005">
    <property type="protein sequence ID" value="SDD63547.1"/>
    <property type="molecule type" value="Genomic_DNA"/>
</dbReference>
<dbReference type="Pfam" id="PF13531">
    <property type="entry name" value="SBP_bac_11"/>
    <property type="match status" value="1"/>
</dbReference>
<dbReference type="PROSITE" id="PS51257">
    <property type="entry name" value="PROKAR_LIPOPROTEIN"/>
    <property type="match status" value="1"/>
</dbReference>
<dbReference type="Gene3D" id="3.40.190.10">
    <property type="entry name" value="Periplasmic binding protein-like II"/>
    <property type="match status" value="2"/>
</dbReference>
<dbReference type="CDD" id="cd13538">
    <property type="entry name" value="PBP2_ModA_like_1"/>
    <property type="match status" value="1"/>
</dbReference>
<sequence length="261" mass="25946">MTRTVPGLLAVLAATALVAGCGGSSDDPAAPTTGAAVTGDVTVFAAASLKPTFTELGTQFEEAHPGSRVRFNFAGSSDLVAQLSQGAPADVFASADTANMTKATDGGLVAGVPVNFATNTLTIVTAPGNPRGITSFADLTEPGNQVVVCAPQVPCGAATVKVEQATGVDLAPVSEESSVTDVLGKVTSGQADAGLVYVTDAANAGEKVTAVAFPEASRAVNTYPIAVLNESQNHSAAAEFVELVTGPEGRQVLAEAGFAAP</sequence>
<evidence type="ECO:0000256" key="2">
    <source>
        <dbReference type="ARBA" id="ARBA00022723"/>
    </source>
</evidence>
<dbReference type="STRING" id="168276.SAMN05444580_105321"/>
<dbReference type="SUPFAM" id="SSF53850">
    <property type="entry name" value="Periplasmic binding protein-like II"/>
    <property type="match status" value="1"/>
</dbReference>
<evidence type="ECO:0000256" key="1">
    <source>
        <dbReference type="ARBA" id="ARBA00009175"/>
    </source>
</evidence>
<gene>
    <name evidence="6" type="ORF">SAMN05444580_105321</name>
</gene>
<dbReference type="RefSeq" id="WP_174556644.1">
    <property type="nucleotide sequence ID" value="NZ_FNAB01000005.1"/>
</dbReference>
<dbReference type="GO" id="GO:0030973">
    <property type="term" value="F:molybdate ion binding"/>
    <property type="evidence" value="ECO:0007669"/>
    <property type="project" value="TreeGrafter"/>
</dbReference>
<proteinExistence type="inferred from homology"/>
<dbReference type="PIRSF" id="PIRSF004846">
    <property type="entry name" value="ModA"/>
    <property type="match status" value="1"/>
</dbReference>
<evidence type="ECO:0000313" key="6">
    <source>
        <dbReference type="EMBL" id="SDD63547.1"/>
    </source>
</evidence>
<dbReference type="Proteomes" id="UP000199417">
    <property type="component" value="Unassembled WGS sequence"/>
</dbReference>
<evidence type="ECO:0000256" key="5">
    <source>
        <dbReference type="SAM" id="SignalP"/>
    </source>
</evidence>
<feature type="binding site" evidence="4">
    <location>
        <position position="76"/>
    </location>
    <ligand>
        <name>molybdate</name>
        <dbReference type="ChEBI" id="CHEBI:36264"/>
    </ligand>
</feature>
<dbReference type="PANTHER" id="PTHR30632:SF0">
    <property type="entry name" value="SULFATE-BINDING PROTEIN"/>
    <property type="match status" value="1"/>
</dbReference>
<name>A0A1G6WE70_9NOCA</name>
<keyword evidence="2 4" id="KW-0479">Metal-binding</keyword>
<evidence type="ECO:0000256" key="3">
    <source>
        <dbReference type="ARBA" id="ARBA00022729"/>
    </source>
</evidence>
<reference evidence="6 7" key="1">
    <citation type="submission" date="2016-10" db="EMBL/GenBank/DDBJ databases">
        <authorList>
            <person name="de Groot N.N."/>
        </authorList>
    </citation>
    <scope>NUCLEOTIDE SEQUENCE [LARGE SCALE GENOMIC DNA]</scope>
    <source>
        <strain evidence="6 7">JCM 11308</strain>
    </source>
</reference>
<dbReference type="GO" id="GO:0015689">
    <property type="term" value="P:molybdate ion transport"/>
    <property type="evidence" value="ECO:0007669"/>
    <property type="project" value="InterPro"/>
</dbReference>
<feature type="signal peptide" evidence="5">
    <location>
        <begin position="1"/>
        <end position="19"/>
    </location>
</feature>
<accession>A0A1G6WE70</accession>
<feature type="binding site" evidence="4">
    <location>
        <position position="48"/>
    </location>
    <ligand>
        <name>molybdate</name>
        <dbReference type="ChEBI" id="CHEBI:36264"/>
    </ligand>
</feature>
<keyword evidence="3 5" id="KW-0732">Signal</keyword>
<keyword evidence="4" id="KW-0500">Molybdenum</keyword>
<protein>
    <submittedName>
        <fullName evidence="6">Molybdate transport system substrate-binding protein</fullName>
    </submittedName>
</protein>
<evidence type="ECO:0000256" key="4">
    <source>
        <dbReference type="PIRSR" id="PIRSR004846-1"/>
    </source>
</evidence>
<feature type="chain" id="PRO_5039430663" evidence="5">
    <location>
        <begin position="20"/>
        <end position="261"/>
    </location>
</feature>
<feature type="binding site" evidence="4">
    <location>
        <position position="197"/>
    </location>
    <ligand>
        <name>molybdate</name>
        <dbReference type="ChEBI" id="CHEBI:36264"/>
    </ligand>
</feature>
<dbReference type="InterPro" id="IPR050682">
    <property type="entry name" value="ModA/WtpA"/>
</dbReference>
<evidence type="ECO:0000313" key="7">
    <source>
        <dbReference type="Proteomes" id="UP000199417"/>
    </source>
</evidence>
<comment type="similarity">
    <text evidence="1">Belongs to the bacterial solute-binding protein ModA family.</text>
</comment>
<feature type="binding site" evidence="4">
    <location>
        <position position="179"/>
    </location>
    <ligand>
        <name>molybdate</name>
        <dbReference type="ChEBI" id="CHEBI:36264"/>
    </ligand>
</feature>
<keyword evidence="7" id="KW-1185">Reference proteome</keyword>
<dbReference type="InterPro" id="IPR005950">
    <property type="entry name" value="ModA"/>
</dbReference>
<dbReference type="NCBIfam" id="TIGR01256">
    <property type="entry name" value="modA"/>
    <property type="match status" value="1"/>
</dbReference>
<organism evidence="6 7">
    <name type="scientific">Rhodococcus tukisamuensis</name>
    <dbReference type="NCBI Taxonomy" id="168276"/>
    <lineage>
        <taxon>Bacteria</taxon>
        <taxon>Bacillati</taxon>
        <taxon>Actinomycetota</taxon>
        <taxon>Actinomycetes</taxon>
        <taxon>Mycobacteriales</taxon>
        <taxon>Nocardiaceae</taxon>
        <taxon>Rhodococcus</taxon>
    </lineage>
</organism>
<dbReference type="PANTHER" id="PTHR30632">
    <property type="entry name" value="MOLYBDATE-BINDING PERIPLASMIC PROTEIN"/>
    <property type="match status" value="1"/>
</dbReference>
<dbReference type="GO" id="GO:0046872">
    <property type="term" value="F:metal ion binding"/>
    <property type="evidence" value="ECO:0007669"/>
    <property type="project" value="UniProtKB-KW"/>
</dbReference>